<dbReference type="InterPro" id="IPR041472">
    <property type="entry name" value="BL00235/CARNS1_N"/>
</dbReference>
<dbReference type="PANTHER" id="PTHR43585:SF2">
    <property type="entry name" value="ATP-GRASP ENZYME FSQD"/>
    <property type="match status" value="1"/>
</dbReference>
<sequence>MLHTRRRPVGSVLLLGGTRPEPVRAAKAAGLSITYLGAAARTPRDILDNADGCLLLEDPTPENMTEAARKLHAEKSFGVVVTMVDRYLEAAALLNAEFGLPANTVDTVRSMNDKHRMRAAALHSACAPVAHAAVRTAEDLRSFAGRHGYPFILKPVDGSASRGVALVSDAGTLESAARAMTGSAAPESRWIAEEFLSGPEFSVETFSTDGSHHVVAVTEKFKGDNFVEIGHLVPARVRAADHAAMAAEVGALLDAVGLNEGVAHTEVVLTDAGPRVVETHSRPGGDGIVELVRLAKGVDLQQMTFDWFAGKPVDPLLAPAARASATWSLTPPEGTVTAVSGLDEALRHEGVTEGYTVLEPGDTVRPLRSSDDRSGAVITVAPGPDAALARARAAVDLIDVTVVPAGADLGGPVPR</sequence>
<proteinExistence type="predicted"/>
<comment type="caution">
    <text evidence="6">The sequence shown here is derived from an EMBL/GenBank/DDBJ whole genome shotgun (WGS) entry which is preliminary data.</text>
</comment>
<dbReference type="PANTHER" id="PTHR43585">
    <property type="entry name" value="FUMIPYRROLE BIOSYNTHESIS PROTEIN C"/>
    <property type="match status" value="1"/>
</dbReference>
<keyword evidence="2 4" id="KW-0547">Nucleotide-binding</keyword>
<dbReference type="Pfam" id="PF13535">
    <property type="entry name" value="ATP-grasp_4"/>
    <property type="match status" value="1"/>
</dbReference>
<keyword evidence="3 4" id="KW-0067">ATP-binding</keyword>
<feature type="domain" description="ATP-grasp" evidence="5">
    <location>
        <begin position="118"/>
        <end position="309"/>
    </location>
</feature>
<evidence type="ECO:0000256" key="4">
    <source>
        <dbReference type="PROSITE-ProRule" id="PRU00409"/>
    </source>
</evidence>
<dbReference type="SUPFAM" id="SSF56059">
    <property type="entry name" value="Glutathione synthetase ATP-binding domain-like"/>
    <property type="match status" value="1"/>
</dbReference>
<evidence type="ECO:0000256" key="2">
    <source>
        <dbReference type="ARBA" id="ARBA00022741"/>
    </source>
</evidence>
<gene>
    <name evidence="6" type="ORF">GCM10010253_52930</name>
</gene>
<name>A0ABQ2TKY9_STRBA</name>
<dbReference type="RefSeq" id="WP_069736085.1">
    <property type="nucleotide sequence ID" value="NZ_BMSZ01000016.1"/>
</dbReference>
<evidence type="ECO:0000256" key="1">
    <source>
        <dbReference type="ARBA" id="ARBA00022598"/>
    </source>
</evidence>
<dbReference type="Gene3D" id="3.30.470.20">
    <property type="entry name" value="ATP-grasp fold, B domain"/>
    <property type="match status" value="1"/>
</dbReference>
<accession>A0ABQ2TKY9</accession>
<dbReference type="InterPro" id="IPR011761">
    <property type="entry name" value="ATP-grasp"/>
</dbReference>
<dbReference type="InterPro" id="IPR052032">
    <property type="entry name" value="ATP-dep_AA_Ligase"/>
</dbReference>
<dbReference type="EMBL" id="BMSZ01000016">
    <property type="protein sequence ID" value="GGS71303.1"/>
    <property type="molecule type" value="Genomic_DNA"/>
</dbReference>
<evidence type="ECO:0000313" key="7">
    <source>
        <dbReference type="Proteomes" id="UP000659767"/>
    </source>
</evidence>
<evidence type="ECO:0000256" key="3">
    <source>
        <dbReference type="ARBA" id="ARBA00022840"/>
    </source>
</evidence>
<dbReference type="PROSITE" id="PS50975">
    <property type="entry name" value="ATP_GRASP"/>
    <property type="match status" value="1"/>
</dbReference>
<evidence type="ECO:0000259" key="5">
    <source>
        <dbReference type="PROSITE" id="PS50975"/>
    </source>
</evidence>
<dbReference type="Pfam" id="PF18130">
    <property type="entry name" value="ATPgrasp_N"/>
    <property type="match status" value="1"/>
</dbReference>
<keyword evidence="7" id="KW-1185">Reference proteome</keyword>
<dbReference type="Pfam" id="PF18603">
    <property type="entry name" value="LAL_C2"/>
    <property type="match status" value="1"/>
</dbReference>
<dbReference type="Proteomes" id="UP000659767">
    <property type="component" value="Unassembled WGS sequence"/>
</dbReference>
<organism evidence="6 7">
    <name type="scientific">Streptomyces badius</name>
    <dbReference type="NCBI Taxonomy" id="1941"/>
    <lineage>
        <taxon>Bacteria</taxon>
        <taxon>Bacillati</taxon>
        <taxon>Actinomycetota</taxon>
        <taxon>Actinomycetes</taxon>
        <taxon>Kitasatosporales</taxon>
        <taxon>Streptomycetaceae</taxon>
        <taxon>Streptomyces</taxon>
    </lineage>
</organism>
<evidence type="ECO:0000313" key="6">
    <source>
        <dbReference type="EMBL" id="GGS71303.1"/>
    </source>
</evidence>
<keyword evidence="1" id="KW-0436">Ligase</keyword>
<dbReference type="InterPro" id="IPR040570">
    <property type="entry name" value="LAL_C2"/>
</dbReference>
<dbReference type="Gene3D" id="3.40.50.20">
    <property type="match status" value="1"/>
</dbReference>
<reference evidence="7" key="1">
    <citation type="journal article" date="2019" name="Int. J. Syst. Evol. Microbiol.">
        <title>The Global Catalogue of Microorganisms (GCM) 10K type strain sequencing project: providing services to taxonomists for standard genome sequencing and annotation.</title>
        <authorList>
            <consortium name="The Broad Institute Genomics Platform"/>
            <consortium name="The Broad Institute Genome Sequencing Center for Infectious Disease"/>
            <person name="Wu L."/>
            <person name="Ma J."/>
        </authorList>
    </citation>
    <scope>NUCLEOTIDE SEQUENCE [LARGE SCALE GENOMIC DNA]</scope>
    <source>
        <strain evidence="7">JCM 4350</strain>
    </source>
</reference>
<protein>
    <recommendedName>
        <fullName evidence="5">ATP-grasp domain-containing protein</fullName>
    </recommendedName>
</protein>